<sequence length="161" mass="18909">METKTIDIQKEMSGLDQKLAQWTKRLGLNIQFKTKLYPSAKFFHKITAFKIYDSNRQLIPFAYDNGHNLTEDGYITRHLLHKYPNVIKETKQYRQHPETLKLGLNLRPETVKQFASQLFTIEDVRYFEINVKTANDNPDELALTIIMFSVYLNHILTNTAD</sequence>
<keyword evidence="2" id="KW-1185">Reference proteome</keyword>
<evidence type="ECO:0000313" key="1">
    <source>
        <dbReference type="EMBL" id="QBP18107.1"/>
    </source>
</evidence>
<name>A0A4P6ZKQ3_9LACO</name>
<dbReference type="AlphaFoldDB" id="A0A4P6ZKQ3"/>
<organism evidence="1 2">
    <name type="scientific">Acetilactobacillus jinshanensis</name>
    <dbReference type="NCBI Taxonomy" id="1720083"/>
    <lineage>
        <taxon>Bacteria</taxon>
        <taxon>Bacillati</taxon>
        <taxon>Bacillota</taxon>
        <taxon>Bacilli</taxon>
        <taxon>Lactobacillales</taxon>
        <taxon>Lactobacillaceae</taxon>
        <taxon>Acetilactobacillus</taxon>
    </lineage>
</organism>
<protein>
    <submittedName>
        <fullName evidence="1">Uncharacterized protein</fullName>
    </submittedName>
</protein>
<gene>
    <name evidence="1" type="ORF">ELX58_02880</name>
</gene>
<dbReference type="EMBL" id="CP034726">
    <property type="protein sequence ID" value="QBP18107.1"/>
    <property type="molecule type" value="Genomic_DNA"/>
</dbReference>
<evidence type="ECO:0000313" key="2">
    <source>
        <dbReference type="Proteomes" id="UP000294321"/>
    </source>
</evidence>
<proteinExistence type="predicted"/>
<reference evidence="2" key="1">
    <citation type="submission" date="2018-12" db="EMBL/GenBank/DDBJ databases">
        <title>A new species of lactobacillus.</title>
        <authorList>
            <person name="Jian Y."/>
            <person name="Xin L."/>
            <person name="Hong Z.J."/>
            <person name="Ming L.Z."/>
            <person name="Hong X.Z."/>
        </authorList>
    </citation>
    <scope>NUCLEOTIDE SEQUENCE [LARGE SCALE GENOMIC DNA]</scope>
    <source>
        <strain evidence="2">HSLZ-75</strain>
    </source>
</reference>
<dbReference type="RefSeq" id="WP_133441664.1">
    <property type="nucleotide sequence ID" value="NZ_CP034726.1"/>
</dbReference>
<dbReference type="KEGG" id="lji:ELX58_02880"/>
<accession>A0A4P6ZKQ3</accession>
<dbReference type="Proteomes" id="UP000294321">
    <property type="component" value="Chromosome"/>
</dbReference>